<gene>
    <name evidence="2" type="ORF">HAX54_032311</name>
</gene>
<reference evidence="2 3" key="1">
    <citation type="journal article" date="2021" name="BMC Genomics">
        <title>Datura genome reveals duplications of psychoactive alkaloid biosynthetic genes and high mutation rate following tissue culture.</title>
        <authorList>
            <person name="Rajewski A."/>
            <person name="Carter-House D."/>
            <person name="Stajich J."/>
            <person name="Litt A."/>
        </authorList>
    </citation>
    <scope>NUCLEOTIDE SEQUENCE [LARGE SCALE GENOMIC DNA]</scope>
    <source>
        <strain evidence="2">AR-01</strain>
    </source>
</reference>
<sequence>MGSKRHRFPSTSMQDSILKVPVLPEELIFEILSRLPVKPLLKFRCVSKSWLALISSPEFIKTHLSLSADNKDYTRHWHFMLSFDRPKYNLKECSLSSSVSGLFTEAYDLYFPLKNQSKIIWVVVGSINGLVCFSDPENNLFLWNPSTREYKKLPNFGTDLRYADHSRYGFGYDELHDDYKVVGFIYCSRNWSLNEVKIYSLKDDSWRSVHPPMDGLGVYGSGKFVNGKLHWANHTTGVVFDRFWNIISLDLADGKWEKVDKPCNGEEGGVLVLGVLGNNLCAINGGVLSKDSHLGTDINVWVMKKYLVKESWTKMFTVKYPHCPVSMVAETAFLIPNKDEILLVFGGKFFLYNLKDESITYPKIPVFGFGVDSVVTTYLGSLVSPVLQNGPRTQQEWGVRKLKRTQLCKQ</sequence>
<dbReference type="CDD" id="cd22157">
    <property type="entry name" value="F-box_AtFBW1-like"/>
    <property type="match status" value="1"/>
</dbReference>
<dbReference type="EMBL" id="JACEIK010000410">
    <property type="protein sequence ID" value="MCD7456592.1"/>
    <property type="molecule type" value="Genomic_DNA"/>
</dbReference>
<dbReference type="InterPro" id="IPR006527">
    <property type="entry name" value="F-box-assoc_dom_typ1"/>
</dbReference>
<dbReference type="SUPFAM" id="SSF50965">
    <property type="entry name" value="Galactose oxidase, central domain"/>
    <property type="match status" value="1"/>
</dbReference>
<dbReference type="InterPro" id="IPR036047">
    <property type="entry name" value="F-box-like_dom_sf"/>
</dbReference>
<dbReference type="InterPro" id="IPR001810">
    <property type="entry name" value="F-box_dom"/>
</dbReference>
<dbReference type="InterPro" id="IPR017451">
    <property type="entry name" value="F-box-assoc_interact_dom"/>
</dbReference>
<dbReference type="InterPro" id="IPR015915">
    <property type="entry name" value="Kelch-typ_b-propeller"/>
</dbReference>
<dbReference type="InterPro" id="IPR011043">
    <property type="entry name" value="Gal_Oxase/kelch_b-propeller"/>
</dbReference>
<comment type="caution">
    <text evidence="2">The sequence shown here is derived from an EMBL/GenBank/DDBJ whole genome shotgun (WGS) entry which is preliminary data.</text>
</comment>
<evidence type="ECO:0000313" key="2">
    <source>
        <dbReference type="EMBL" id="MCD7456592.1"/>
    </source>
</evidence>
<proteinExistence type="predicted"/>
<dbReference type="Pfam" id="PF00646">
    <property type="entry name" value="F-box"/>
    <property type="match status" value="1"/>
</dbReference>
<dbReference type="NCBIfam" id="TIGR01640">
    <property type="entry name" value="F_box_assoc_1"/>
    <property type="match status" value="1"/>
</dbReference>
<dbReference type="Proteomes" id="UP000823775">
    <property type="component" value="Unassembled WGS sequence"/>
</dbReference>
<name>A0ABS8SCK6_DATST</name>
<organism evidence="2 3">
    <name type="scientific">Datura stramonium</name>
    <name type="common">Jimsonweed</name>
    <name type="synonym">Common thornapple</name>
    <dbReference type="NCBI Taxonomy" id="4076"/>
    <lineage>
        <taxon>Eukaryota</taxon>
        <taxon>Viridiplantae</taxon>
        <taxon>Streptophyta</taxon>
        <taxon>Embryophyta</taxon>
        <taxon>Tracheophyta</taxon>
        <taxon>Spermatophyta</taxon>
        <taxon>Magnoliopsida</taxon>
        <taxon>eudicotyledons</taxon>
        <taxon>Gunneridae</taxon>
        <taxon>Pentapetalae</taxon>
        <taxon>asterids</taxon>
        <taxon>lamiids</taxon>
        <taxon>Solanales</taxon>
        <taxon>Solanaceae</taxon>
        <taxon>Solanoideae</taxon>
        <taxon>Datureae</taxon>
        <taxon>Datura</taxon>
    </lineage>
</organism>
<dbReference type="PANTHER" id="PTHR31672">
    <property type="entry name" value="BNACNNG10540D PROTEIN"/>
    <property type="match status" value="1"/>
</dbReference>
<evidence type="ECO:0000259" key="1">
    <source>
        <dbReference type="PROSITE" id="PS50181"/>
    </source>
</evidence>
<keyword evidence="3" id="KW-1185">Reference proteome</keyword>
<feature type="domain" description="F-box" evidence="1">
    <location>
        <begin position="17"/>
        <end position="63"/>
    </location>
</feature>
<dbReference type="PROSITE" id="PS50181">
    <property type="entry name" value="FBOX"/>
    <property type="match status" value="1"/>
</dbReference>
<dbReference type="InterPro" id="IPR050796">
    <property type="entry name" value="SCF_F-box_component"/>
</dbReference>
<dbReference type="SUPFAM" id="SSF81383">
    <property type="entry name" value="F-box domain"/>
    <property type="match status" value="1"/>
</dbReference>
<dbReference type="Gene3D" id="2.120.10.80">
    <property type="entry name" value="Kelch-type beta propeller"/>
    <property type="match status" value="1"/>
</dbReference>
<dbReference type="Gene3D" id="1.20.1280.50">
    <property type="match status" value="1"/>
</dbReference>
<protein>
    <recommendedName>
        <fullName evidence="1">F-box domain-containing protein</fullName>
    </recommendedName>
</protein>
<dbReference type="SMART" id="SM00256">
    <property type="entry name" value="FBOX"/>
    <property type="match status" value="1"/>
</dbReference>
<dbReference type="Pfam" id="PF07734">
    <property type="entry name" value="FBA_1"/>
    <property type="match status" value="1"/>
</dbReference>
<accession>A0ABS8SCK6</accession>
<evidence type="ECO:0000313" key="3">
    <source>
        <dbReference type="Proteomes" id="UP000823775"/>
    </source>
</evidence>
<dbReference type="PANTHER" id="PTHR31672:SF13">
    <property type="entry name" value="F-BOX PROTEIN CPR30-LIKE"/>
    <property type="match status" value="1"/>
</dbReference>